<dbReference type="Proteomes" id="UP000185936">
    <property type="component" value="Unassembled WGS sequence"/>
</dbReference>
<evidence type="ECO:0000313" key="2">
    <source>
        <dbReference type="EMBL" id="SIR62945.1"/>
    </source>
</evidence>
<organism evidence="2 3">
    <name type="scientific">Natronorubrum thiooxidans</name>
    <dbReference type="NCBI Taxonomy" id="308853"/>
    <lineage>
        <taxon>Archaea</taxon>
        <taxon>Methanobacteriati</taxon>
        <taxon>Methanobacteriota</taxon>
        <taxon>Stenosarchaea group</taxon>
        <taxon>Halobacteria</taxon>
        <taxon>Halobacteriales</taxon>
        <taxon>Natrialbaceae</taxon>
        <taxon>Natronorubrum</taxon>
    </lineage>
</organism>
<dbReference type="STRING" id="308853.SAMN05421752_101359"/>
<keyword evidence="3" id="KW-1185">Reference proteome</keyword>
<reference evidence="3" key="1">
    <citation type="submission" date="2017-01" db="EMBL/GenBank/DDBJ databases">
        <authorList>
            <person name="Varghese N."/>
            <person name="Submissions S."/>
        </authorList>
    </citation>
    <scope>NUCLEOTIDE SEQUENCE [LARGE SCALE GENOMIC DNA]</scope>
    <source>
        <strain evidence="3">type strain: HArc-</strain>
    </source>
</reference>
<proteinExistence type="predicted"/>
<feature type="region of interest" description="Disordered" evidence="1">
    <location>
        <begin position="1"/>
        <end position="37"/>
    </location>
</feature>
<sequence>MNAATAANGPADVISSPLNDRRNRQQTRRLTLEDEGSSDYGNCHRLRRLRVWLDYIPGSVVLGGENAIYGGRA</sequence>
<dbReference type="RefSeq" id="WP_076607455.1">
    <property type="nucleotide sequence ID" value="NZ_FTNR01000001.1"/>
</dbReference>
<name>A0A1N7CH90_9EURY</name>
<dbReference type="AlphaFoldDB" id="A0A1N7CH90"/>
<gene>
    <name evidence="2" type="ORF">SAMN05421752_101359</name>
</gene>
<accession>A0A1N7CH90</accession>
<evidence type="ECO:0000256" key="1">
    <source>
        <dbReference type="SAM" id="MobiDB-lite"/>
    </source>
</evidence>
<evidence type="ECO:0000313" key="3">
    <source>
        <dbReference type="Proteomes" id="UP000185936"/>
    </source>
</evidence>
<dbReference type="EMBL" id="FTNR01000001">
    <property type="protein sequence ID" value="SIR62945.1"/>
    <property type="molecule type" value="Genomic_DNA"/>
</dbReference>
<protein>
    <submittedName>
        <fullName evidence="2">Uncharacterized protein</fullName>
    </submittedName>
</protein>